<keyword evidence="3" id="KW-1185">Reference proteome</keyword>
<organism evidence="2 3">
    <name type="scientific">Paraflavitalea soli</name>
    <dbReference type="NCBI Taxonomy" id="2315862"/>
    <lineage>
        <taxon>Bacteria</taxon>
        <taxon>Pseudomonadati</taxon>
        <taxon>Bacteroidota</taxon>
        <taxon>Chitinophagia</taxon>
        <taxon>Chitinophagales</taxon>
        <taxon>Chitinophagaceae</taxon>
        <taxon>Paraflavitalea</taxon>
    </lineage>
</organism>
<dbReference type="Proteomes" id="UP000263900">
    <property type="component" value="Chromosome"/>
</dbReference>
<sequence length="277" mass="31889">MTGLITGPVLYYEWAGGKMWQIILMLLQFIRIGLVILVLVSDIWMSSKNSYTMDRYNIFNQVHKGLRAFLYETGMQVQQTDFTREQEAVRAQESIGEALYCFNQHILHVERFIFPYVIAYHPQLIGNMKQQYQANTIQAQKLRGAMNAYCHAVDAREKAAAGKLILKAFTSFLVTHLDCMTREDSLLNSLLWRYYNDAELLGLEKEIVGKLPARDLAMLSKWVIRGMNNAEIIGWLRAIEKTCITAIFSSFFNSAEKELSAYRWQTIQEALAEGTEM</sequence>
<keyword evidence="1" id="KW-1133">Transmembrane helix</keyword>
<dbReference type="AlphaFoldDB" id="A0A3B7MKE1"/>
<evidence type="ECO:0000313" key="2">
    <source>
        <dbReference type="EMBL" id="AXY73763.1"/>
    </source>
</evidence>
<dbReference type="EMBL" id="CP032157">
    <property type="protein sequence ID" value="AXY73763.1"/>
    <property type="molecule type" value="Genomic_DNA"/>
</dbReference>
<gene>
    <name evidence="2" type="ORF">D3H65_07140</name>
</gene>
<keyword evidence="1" id="KW-0472">Membrane</keyword>
<evidence type="ECO:0000256" key="1">
    <source>
        <dbReference type="SAM" id="Phobius"/>
    </source>
</evidence>
<name>A0A3B7MKE1_9BACT</name>
<proteinExistence type="predicted"/>
<keyword evidence="1" id="KW-0812">Transmembrane</keyword>
<accession>A0A3B7MKE1</accession>
<dbReference type="KEGG" id="pseg:D3H65_07140"/>
<feature type="transmembrane region" description="Helical" evidence="1">
    <location>
        <begin position="20"/>
        <end position="45"/>
    </location>
</feature>
<evidence type="ECO:0008006" key="4">
    <source>
        <dbReference type="Google" id="ProtNLM"/>
    </source>
</evidence>
<dbReference type="Gene3D" id="1.20.120.520">
    <property type="entry name" value="nmb1532 protein domain like"/>
    <property type="match status" value="1"/>
</dbReference>
<dbReference type="OrthoDB" id="5654170at2"/>
<protein>
    <recommendedName>
        <fullName evidence="4">Hemerythrin-like domain-containing protein</fullName>
    </recommendedName>
</protein>
<reference evidence="2 3" key="1">
    <citation type="submission" date="2018-09" db="EMBL/GenBank/DDBJ databases">
        <title>Genome sequencing of strain 6GH32-13.</title>
        <authorList>
            <person name="Weon H.-Y."/>
            <person name="Heo J."/>
            <person name="Kwon S.-W."/>
        </authorList>
    </citation>
    <scope>NUCLEOTIDE SEQUENCE [LARGE SCALE GENOMIC DNA]</scope>
    <source>
        <strain evidence="2 3">5GH32-13</strain>
    </source>
</reference>
<evidence type="ECO:0000313" key="3">
    <source>
        <dbReference type="Proteomes" id="UP000263900"/>
    </source>
</evidence>